<dbReference type="EMBL" id="LRRQ01000023">
    <property type="protein sequence ID" value="OAM91570.1"/>
    <property type="molecule type" value="Genomic_DNA"/>
</dbReference>
<organism evidence="1 2">
    <name type="scientific">Termitidicoccus mucosus</name>
    <dbReference type="NCBI Taxonomy" id="1184151"/>
    <lineage>
        <taxon>Bacteria</taxon>
        <taxon>Pseudomonadati</taxon>
        <taxon>Verrucomicrobiota</taxon>
        <taxon>Opitutia</taxon>
        <taxon>Opitutales</taxon>
        <taxon>Opitutaceae</taxon>
        <taxon>Termitidicoccus</taxon>
    </lineage>
</organism>
<dbReference type="AlphaFoldDB" id="A0A178INW0"/>
<dbReference type="RefSeq" id="WP_068769745.1">
    <property type="nucleotide sequence ID" value="NZ_CP109796.1"/>
</dbReference>
<protein>
    <submittedName>
        <fullName evidence="1">Uncharacterized protein</fullName>
    </submittedName>
</protein>
<evidence type="ECO:0000313" key="2">
    <source>
        <dbReference type="Proteomes" id="UP000078486"/>
    </source>
</evidence>
<dbReference type="Proteomes" id="UP000078486">
    <property type="component" value="Unassembled WGS sequence"/>
</dbReference>
<reference evidence="1 2" key="1">
    <citation type="submission" date="2016-01" db="EMBL/GenBank/DDBJ databases">
        <title>High potential of lignocellulose degradation of a new Verrucomicrobia species.</title>
        <authorList>
            <person name="Wang Y."/>
            <person name="Shi Y."/>
            <person name="Qiu Z."/>
            <person name="Liu S."/>
            <person name="Yang H."/>
        </authorList>
    </citation>
    <scope>NUCLEOTIDE SEQUENCE [LARGE SCALE GENOMIC DNA]</scope>
    <source>
        <strain evidence="1 2">TSB47</strain>
    </source>
</reference>
<proteinExistence type="predicted"/>
<name>A0A178INW0_9BACT</name>
<evidence type="ECO:0000313" key="1">
    <source>
        <dbReference type="EMBL" id="OAM91570.1"/>
    </source>
</evidence>
<keyword evidence="2" id="KW-1185">Reference proteome</keyword>
<comment type="caution">
    <text evidence="1">The sequence shown here is derived from an EMBL/GenBank/DDBJ whole genome shotgun (WGS) entry which is preliminary data.</text>
</comment>
<dbReference type="OrthoDB" id="199443at2"/>
<sequence length="74" mass="8448">MPTATITLKVDAKEKKRLQAEARRAKKSLNAYVLGKVAGGDVSRRGKLDYDKLTERFKGRFEGEELWRIIPGRE</sequence>
<gene>
    <name evidence="1" type="ORF">AW736_02555</name>
</gene>
<accession>A0A178INW0</accession>